<proteinExistence type="predicted"/>
<gene>
    <name evidence="1" type="ORF">CAEBREN_05801</name>
</gene>
<dbReference type="InParanoid" id="G0NL01"/>
<sequence>MPHDAFFSADSSLIFFRN</sequence>
<organism evidence="2">
    <name type="scientific">Caenorhabditis brenneri</name>
    <name type="common">Nematode worm</name>
    <dbReference type="NCBI Taxonomy" id="135651"/>
    <lineage>
        <taxon>Eukaryota</taxon>
        <taxon>Metazoa</taxon>
        <taxon>Ecdysozoa</taxon>
        <taxon>Nematoda</taxon>
        <taxon>Chromadorea</taxon>
        <taxon>Rhabditida</taxon>
        <taxon>Rhabditina</taxon>
        <taxon>Rhabditomorpha</taxon>
        <taxon>Rhabditoidea</taxon>
        <taxon>Rhabditidae</taxon>
        <taxon>Peloderinae</taxon>
        <taxon>Caenorhabditis</taxon>
    </lineage>
</organism>
<dbReference type="Proteomes" id="UP000008068">
    <property type="component" value="Unassembled WGS sequence"/>
</dbReference>
<dbReference type="AlphaFoldDB" id="G0NL01"/>
<name>G0NL01_CAEBE</name>
<keyword evidence="2" id="KW-1185">Reference proteome</keyword>
<evidence type="ECO:0000313" key="2">
    <source>
        <dbReference type="Proteomes" id="UP000008068"/>
    </source>
</evidence>
<dbReference type="EMBL" id="GL379903">
    <property type="protein sequence ID" value="EGT33206.1"/>
    <property type="molecule type" value="Genomic_DNA"/>
</dbReference>
<reference evidence="2" key="1">
    <citation type="submission" date="2011-07" db="EMBL/GenBank/DDBJ databases">
        <authorList>
            <consortium name="Caenorhabditis brenneri Sequencing and Analysis Consortium"/>
            <person name="Wilson R.K."/>
        </authorList>
    </citation>
    <scope>NUCLEOTIDE SEQUENCE [LARGE SCALE GENOMIC DNA]</scope>
    <source>
        <strain evidence="2">PB2801</strain>
    </source>
</reference>
<protein>
    <submittedName>
        <fullName evidence="1">Uncharacterized protein</fullName>
    </submittedName>
</protein>
<evidence type="ECO:0000313" key="1">
    <source>
        <dbReference type="EMBL" id="EGT33206.1"/>
    </source>
</evidence>
<accession>G0NL01</accession>